<feature type="domain" description="Flagellin C-terminal" evidence="5">
    <location>
        <begin position="210"/>
        <end position="290"/>
    </location>
</feature>
<evidence type="ECO:0000256" key="3">
    <source>
        <dbReference type="ARBA" id="ARBA00023143"/>
    </source>
</evidence>
<dbReference type="Pfam" id="PF00669">
    <property type="entry name" value="Flagellin_N"/>
    <property type="match status" value="1"/>
</dbReference>
<evidence type="ECO:0000259" key="5">
    <source>
        <dbReference type="Pfam" id="PF00700"/>
    </source>
</evidence>
<comment type="similarity">
    <text evidence="2">Belongs to the bacterial flagellin family.</text>
</comment>
<protein>
    <submittedName>
        <fullName evidence="6">Flagellar hook-associated protein FlgL</fullName>
    </submittedName>
</protein>
<dbReference type="PANTHER" id="PTHR42792">
    <property type="entry name" value="FLAGELLIN"/>
    <property type="match status" value="1"/>
</dbReference>
<reference evidence="6" key="1">
    <citation type="submission" date="2023-03" db="EMBL/GenBank/DDBJ databases">
        <title>MT1 and MT2 Draft Genomes of Novel Species.</title>
        <authorList>
            <person name="Venkateswaran K."/>
        </authorList>
    </citation>
    <scope>NUCLEOTIDE SEQUENCE</scope>
    <source>
        <strain evidence="6">F6_3S_P_2</strain>
    </source>
</reference>
<dbReference type="EMBL" id="JAROCC010000003">
    <property type="protein sequence ID" value="MDN4606792.1"/>
    <property type="molecule type" value="Genomic_DNA"/>
</dbReference>
<proteinExistence type="inferred from homology"/>
<evidence type="ECO:0000313" key="7">
    <source>
        <dbReference type="Proteomes" id="UP001175097"/>
    </source>
</evidence>
<organism evidence="6 7">
    <name type="scientific">Sporosarcina highlanderae</name>
    <dbReference type="NCBI Taxonomy" id="3035916"/>
    <lineage>
        <taxon>Bacteria</taxon>
        <taxon>Bacillati</taxon>
        <taxon>Bacillota</taxon>
        <taxon>Bacilli</taxon>
        <taxon>Bacillales</taxon>
        <taxon>Caryophanaceae</taxon>
        <taxon>Sporosarcina</taxon>
    </lineage>
</organism>
<keyword evidence="7" id="KW-1185">Reference proteome</keyword>
<keyword evidence="6" id="KW-0969">Cilium</keyword>
<comment type="subcellular location">
    <subcellularLocation>
        <location evidence="1">Bacterial flagellum</location>
    </subcellularLocation>
</comment>
<feature type="domain" description="Flagellin N-terminal" evidence="4">
    <location>
        <begin position="5"/>
        <end position="141"/>
    </location>
</feature>
<evidence type="ECO:0000256" key="1">
    <source>
        <dbReference type="ARBA" id="ARBA00004365"/>
    </source>
</evidence>
<accession>A0ABT8JP40</accession>
<keyword evidence="6" id="KW-0282">Flagellum</keyword>
<evidence type="ECO:0000313" key="6">
    <source>
        <dbReference type="EMBL" id="MDN4606792.1"/>
    </source>
</evidence>
<dbReference type="InterPro" id="IPR001492">
    <property type="entry name" value="Flagellin"/>
</dbReference>
<evidence type="ECO:0000256" key="2">
    <source>
        <dbReference type="ARBA" id="ARBA00005709"/>
    </source>
</evidence>
<dbReference type="InterPro" id="IPR046358">
    <property type="entry name" value="Flagellin_C"/>
</dbReference>
<dbReference type="NCBIfam" id="TIGR02550">
    <property type="entry name" value="flagell_flgL"/>
    <property type="match status" value="1"/>
</dbReference>
<gene>
    <name evidence="6" type="primary">flgL</name>
    <name evidence="6" type="ORF">P5G49_04785</name>
</gene>
<name>A0ABT8JP40_9BACL</name>
<keyword evidence="3" id="KW-0975">Bacterial flagellum</keyword>
<dbReference type="Gene3D" id="1.20.1330.10">
    <property type="entry name" value="f41 fragment of flagellin, N-terminal domain"/>
    <property type="match status" value="1"/>
</dbReference>
<evidence type="ECO:0000259" key="4">
    <source>
        <dbReference type="Pfam" id="PF00669"/>
    </source>
</evidence>
<sequence>MRVTQSMLSNNTVRNLMTSYNKMGKLQEQAASGKRINRPSDDPEAAMKSIGFRNQVDKIEQYKKNLIEVNNYLDSSDDALDSVGQALHRAKELVTNAANTGAMNPEEREFIKIELRQLQETIQDLANTQVMGNYIFSGTKTDTPLFNKQTKEFTPDTDGFSKDIEIEIFNGVNLKVNTNARDLFEGLNTFFKGITEAGEDVKFDKALADLDKQMDDVLALRMDIGGRSNRAELMQNRLDIQEASTKKLQSENEDIDFEKVITEMLTQEAVYRASLSVGARVIQPSLVDFLR</sequence>
<dbReference type="InterPro" id="IPR013384">
    <property type="entry name" value="Flagell_FlgL"/>
</dbReference>
<dbReference type="InterPro" id="IPR001029">
    <property type="entry name" value="Flagellin_N"/>
</dbReference>
<dbReference type="Pfam" id="PF00700">
    <property type="entry name" value="Flagellin_C"/>
    <property type="match status" value="1"/>
</dbReference>
<dbReference type="Proteomes" id="UP001175097">
    <property type="component" value="Unassembled WGS sequence"/>
</dbReference>
<comment type="caution">
    <text evidence="6">The sequence shown here is derived from an EMBL/GenBank/DDBJ whole genome shotgun (WGS) entry which is preliminary data.</text>
</comment>
<dbReference type="SUPFAM" id="SSF64518">
    <property type="entry name" value="Phase 1 flagellin"/>
    <property type="match status" value="1"/>
</dbReference>
<keyword evidence="6" id="KW-0966">Cell projection</keyword>
<dbReference type="PANTHER" id="PTHR42792:SF1">
    <property type="entry name" value="FLAGELLAR HOOK-ASSOCIATED PROTEIN 3"/>
    <property type="match status" value="1"/>
</dbReference>
<dbReference type="RefSeq" id="WP_301242342.1">
    <property type="nucleotide sequence ID" value="NZ_JAROCC010000003.1"/>
</dbReference>